<comment type="caution">
    <text evidence="1">The sequence shown here is derived from an EMBL/GenBank/DDBJ whole genome shotgun (WGS) entry which is preliminary data.</text>
</comment>
<keyword evidence="2" id="KW-1185">Reference proteome</keyword>
<evidence type="ECO:0000313" key="2">
    <source>
        <dbReference type="Proteomes" id="UP000676776"/>
    </source>
</evidence>
<sequence length="63" mass="7761">MKLIRIKRQTRTEKRFSPKMGKLYTDVTYIRKEFLSIPIRTLHKYRETYYGEIKDCEDCLLSR</sequence>
<gene>
    <name evidence="1" type="ORF">J4050_10100</name>
</gene>
<evidence type="ECO:0000313" key="1">
    <source>
        <dbReference type="EMBL" id="MBO3117102.1"/>
    </source>
</evidence>
<name>A0ABS3T2Y7_9FLAO</name>
<proteinExistence type="predicted"/>
<accession>A0ABS3T2Y7</accession>
<dbReference type="RefSeq" id="WP_208154463.1">
    <property type="nucleotide sequence ID" value="NZ_JAGEVF010000007.1"/>
</dbReference>
<organism evidence="1 2">
    <name type="scientific">Winogradskyella pelagia</name>
    <dbReference type="NCBI Taxonomy" id="2819984"/>
    <lineage>
        <taxon>Bacteria</taxon>
        <taxon>Pseudomonadati</taxon>
        <taxon>Bacteroidota</taxon>
        <taxon>Flavobacteriia</taxon>
        <taxon>Flavobacteriales</taxon>
        <taxon>Flavobacteriaceae</taxon>
        <taxon>Winogradskyella</taxon>
    </lineage>
</organism>
<reference evidence="1 2" key="1">
    <citation type="submission" date="2021-03" db="EMBL/GenBank/DDBJ databases">
        <title>Winogradskyella sp. nov., isolated from costal sediment.</title>
        <authorList>
            <person name="Gao C."/>
        </authorList>
    </citation>
    <scope>NUCLEOTIDE SEQUENCE [LARGE SCALE GENOMIC DNA]</scope>
    <source>
        <strain evidence="1 2">DF17</strain>
    </source>
</reference>
<dbReference type="EMBL" id="JAGEVF010000007">
    <property type="protein sequence ID" value="MBO3117102.1"/>
    <property type="molecule type" value="Genomic_DNA"/>
</dbReference>
<dbReference type="Proteomes" id="UP000676776">
    <property type="component" value="Unassembled WGS sequence"/>
</dbReference>
<protein>
    <submittedName>
        <fullName evidence="1">Uncharacterized protein</fullName>
    </submittedName>
</protein>